<organism evidence="2 3">
    <name type="scientific">Loxostege sticticalis</name>
    <name type="common">Beet webworm moth</name>
    <dbReference type="NCBI Taxonomy" id="481309"/>
    <lineage>
        <taxon>Eukaryota</taxon>
        <taxon>Metazoa</taxon>
        <taxon>Ecdysozoa</taxon>
        <taxon>Arthropoda</taxon>
        <taxon>Hexapoda</taxon>
        <taxon>Insecta</taxon>
        <taxon>Pterygota</taxon>
        <taxon>Neoptera</taxon>
        <taxon>Endopterygota</taxon>
        <taxon>Lepidoptera</taxon>
        <taxon>Glossata</taxon>
        <taxon>Ditrysia</taxon>
        <taxon>Pyraloidea</taxon>
        <taxon>Crambidae</taxon>
        <taxon>Pyraustinae</taxon>
        <taxon>Loxostege</taxon>
    </lineage>
</organism>
<dbReference type="InterPro" id="IPR006578">
    <property type="entry name" value="MADF-dom"/>
</dbReference>
<dbReference type="PANTHER" id="PTHR12243">
    <property type="entry name" value="MADF DOMAIN TRANSCRIPTION FACTOR"/>
    <property type="match status" value="1"/>
</dbReference>
<dbReference type="PANTHER" id="PTHR12243:SF67">
    <property type="entry name" value="COREPRESSOR OF PANGOLIN, ISOFORM A-RELATED"/>
    <property type="match status" value="1"/>
</dbReference>
<dbReference type="Proteomes" id="UP001549921">
    <property type="component" value="Unassembled WGS sequence"/>
</dbReference>
<dbReference type="InterPro" id="IPR039353">
    <property type="entry name" value="TF_Adf1"/>
</dbReference>
<dbReference type="Pfam" id="PF13837">
    <property type="entry name" value="Myb_DNA-bind_4"/>
    <property type="match status" value="4"/>
</dbReference>
<dbReference type="SMART" id="SM00595">
    <property type="entry name" value="MADF"/>
    <property type="match status" value="3"/>
</dbReference>
<name>A0ABD0SAU5_LOXSC</name>
<reference evidence="2 3" key="1">
    <citation type="submission" date="2024-06" db="EMBL/GenBank/DDBJ databases">
        <title>A chromosome-level genome assembly of beet webworm, Loxostege sticticalis.</title>
        <authorList>
            <person name="Zhang Y."/>
        </authorList>
    </citation>
    <scope>NUCLEOTIDE SEQUENCE [LARGE SCALE GENOMIC DNA]</scope>
    <source>
        <strain evidence="2">AQ028</strain>
        <tissue evidence="2">Male pupae</tissue>
    </source>
</reference>
<feature type="domain" description="MADF" evidence="1">
    <location>
        <begin position="66"/>
        <end position="159"/>
    </location>
</feature>
<dbReference type="InterPro" id="IPR044822">
    <property type="entry name" value="Myb_DNA-bind_4"/>
</dbReference>
<dbReference type="PROSITE" id="PS51029">
    <property type="entry name" value="MADF"/>
    <property type="match status" value="1"/>
</dbReference>
<comment type="caution">
    <text evidence="2">The sequence shown here is derived from an EMBL/GenBank/DDBJ whole genome shotgun (WGS) entry which is preliminary data.</text>
</comment>
<dbReference type="AlphaFoldDB" id="A0ABD0SAU5"/>
<accession>A0ABD0SAU5</accession>
<dbReference type="Gene3D" id="1.10.10.60">
    <property type="entry name" value="Homeodomain-like"/>
    <property type="match status" value="1"/>
</dbReference>
<evidence type="ECO:0000313" key="2">
    <source>
        <dbReference type="EMBL" id="KAL0811165.1"/>
    </source>
</evidence>
<dbReference type="EMBL" id="JBEDNZ010000024">
    <property type="protein sequence ID" value="KAL0811165.1"/>
    <property type="molecule type" value="Genomic_DNA"/>
</dbReference>
<proteinExistence type="predicted"/>
<protein>
    <recommendedName>
        <fullName evidence="1">MADF domain-containing protein</fullName>
    </recommendedName>
</protein>
<gene>
    <name evidence="2" type="ORF">ABMA28_009597</name>
</gene>
<evidence type="ECO:0000313" key="3">
    <source>
        <dbReference type="Proteomes" id="UP001549921"/>
    </source>
</evidence>
<evidence type="ECO:0000259" key="1">
    <source>
        <dbReference type="PROSITE" id="PS51029"/>
    </source>
</evidence>
<sequence>MDPQSQHTNYWFVVREDQSNVYAIQNPPLTGQEARYIVDTGDHRQYIQINGVPAAVPEETTQNADKDVPKQQEEENFWDRNKIKLLLTLCLEDRFKNAAKDKTLWDEIASLVGATPDECSKKYKNLRRTYIRLLKKKRMGKDIKWVHFNICDEVFKDCKALPSSILEPWDDSKVRQLLSLYIENLSKFRSSEFLQKEIWKDIAAALGTTEYNCYHKFKNLKRTYFNWSERIHERGNFIKMPYYQYLQRIFYNYNPYKPWDRAKTSHLVQAYSQIAHKFRNPRYQKKELWKEISTVVGVSPAQCDRKFRNLKQTYLRLKMRANAGRCTTKWRYYKDFETIYNNSSYPASNNDEVAAEMTFQYQDDYVEQLLKFYLENKEKFSDPLVRKRNAWKGIATKLGLTPEECDRKFRNLKQTYLRLKEKKLASGKCSNWIYYSLFERIYDEPISLGTGYSHSDDVDQMSLSDVKRVLRNMQEKKDGEKFERLVRVVEESNEIQRERNRILQALLNRK</sequence>